<dbReference type="AlphaFoldDB" id="A0A9X8MD18"/>
<dbReference type="InterPro" id="IPR012347">
    <property type="entry name" value="Ferritin-like"/>
</dbReference>
<proteinExistence type="predicted"/>
<dbReference type="Gene3D" id="1.20.1260.10">
    <property type="match status" value="1"/>
</dbReference>
<gene>
    <name evidence="4" type="ORF">SAMN05216409_10730</name>
</gene>
<feature type="domain" description="DUF4142" evidence="3">
    <location>
        <begin position="55"/>
        <end position="188"/>
    </location>
</feature>
<evidence type="ECO:0000313" key="5">
    <source>
        <dbReference type="Proteomes" id="UP000183210"/>
    </source>
</evidence>
<evidence type="ECO:0000313" key="4">
    <source>
        <dbReference type="EMBL" id="SEQ61324.1"/>
    </source>
</evidence>
<dbReference type="RefSeq" id="WP_233432155.1">
    <property type="nucleotide sequence ID" value="NZ_FOEV01000007.1"/>
</dbReference>
<evidence type="ECO:0000256" key="2">
    <source>
        <dbReference type="SAM" id="SignalP"/>
    </source>
</evidence>
<keyword evidence="2" id="KW-0732">Signal</keyword>
<comment type="caution">
    <text evidence="4">The sequence shown here is derived from an EMBL/GenBank/DDBJ whole genome shotgun (WGS) entry which is preliminary data.</text>
</comment>
<protein>
    <submittedName>
        <fullName evidence="4">Membrane protein</fullName>
    </submittedName>
</protein>
<dbReference type="InterPro" id="IPR025419">
    <property type="entry name" value="DUF4142"/>
</dbReference>
<dbReference type="GeneID" id="300267380"/>
<feature type="region of interest" description="Disordered" evidence="1">
    <location>
        <begin position="33"/>
        <end position="55"/>
    </location>
</feature>
<dbReference type="EMBL" id="FOEV01000007">
    <property type="protein sequence ID" value="SEQ61324.1"/>
    <property type="molecule type" value="Genomic_DNA"/>
</dbReference>
<reference evidence="4 5" key="1">
    <citation type="submission" date="2016-10" db="EMBL/GenBank/DDBJ databases">
        <authorList>
            <person name="Varghese N."/>
            <person name="Submissions S."/>
        </authorList>
    </citation>
    <scope>NUCLEOTIDE SEQUENCE [LARGE SCALE GENOMIC DNA]</scope>
    <source>
        <strain evidence="4 5">LMG 21974</strain>
    </source>
</reference>
<feature type="signal peptide" evidence="2">
    <location>
        <begin position="1"/>
        <end position="26"/>
    </location>
</feature>
<dbReference type="PANTHER" id="PTHR38593">
    <property type="entry name" value="BLR2558 PROTEIN"/>
    <property type="match status" value="1"/>
</dbReference>
<dbReference type="Proteomes" id="UP000183210">
    <property type="component" value="Unassembled WGS sequence"/>
</dbReference>
<organism evidence="4 5">
    <name type="scientific">Pseudomonas lutea</name>
    <dbReference type="NCBI Taxonomy" id="243924"/>
    <lineage>
        <taxon>Bacteria</taxon>
        <taxon>Pseudomonadati</taxon>
        <taxon>Pseudomonadota</taxon>
        <taxon>Gammaproteobacteria</taxon>
        <taxon>Pseudomonadales</taxon>
        <taxon>Pseudomonadaceae</taxon>
        <taxon>Pseudomonas</taxon>
    </lineage>
</organism>
<sequence length="196" mass="21418">MSPALPKKFAFTCALLLSMGTATAFAQNATHADSAHGTSGHAQSADTKKAEAMSPEDFVDDASAKGIAEIETAKLALEKSQSQDIKTFAQSMIDDHTKMNEQLQQLAQQKKLEVADNAKLMDMAKKMILQVRDESFDAAYANNQVVAHEQTIEIFRNEANTSKDPELKALAQAALPKLEMHLEHAKALQSKYANKQ</sequence>
<name>A0A9X8MD18_9PSED</name>
<dbReference type="PANTHER" id="PTHR38593:SF1">
    <property type="entry name" value="BLR2558 PROTEIN"/>
    <property type="match status" value="1"/>
</dbReference>
<accession>A0A9X8MD18</accession>
<dbReference type="Pfam" id="PF13628">
    <property type="entry name" value="DUF4142"/>
    <property type="match status" value="1"/>
</dbReference>
<evidence type="ECO:0000256" key="1">
    <source>
        <dbReference type="SAM" id="MobiDB-lite"/>
    </source>
</evidence>
<evidence type="ECO:0000259" key="3">
    <source>
        <dbReference type="Pfam" id="PF13628"/>
    </source>
</evidence>
<feature type="chain" id="PRO_5040771210" evidence="2">
    <location>
        <begin position="27"/>
        <end position="196"/>
    </location>
</feature>
<feature type="compositionally biased region" description="Polar residues" evidence="1">
    <location>
        <begin position="33"/>
        <end position="45"/>
    </location>
</feature>